<evidence type="ECO:0000259" key="9">
    <source>
        <dbReference type="Pfam" id="PF00793"/>
    </source>
</evidence>
<comment type="catalytic activity">
    <reaction evidence="7 8">
        <text>D-erythrose 4-phosphate + phosphoenolpyruvate + H2O = 7-phospho-2-dehydro-3-deoxy-D-arabino-heptonate + phosphate</text>
        <dbReference type="Rhea" id="RHEA:14717"/>
        <dbReference type="ChEBI" id="CHEBI:15377"/>
        <dbReference type="ChEBI" id="CHEBI:16897"/>
        <dbReference type="ChEBI" id="CHEBI:43474"/>
        <dbReference type="ChEBI" id="CHEBI:58394"/>
        <dbReference type="ChEBI" id="CHEBI:58702"/>
        <dbReference type="EC" id="2.5.1.54"/>
    </reaction>
</comment>
<dbReference type="InterPro" id="IPR006218">
    <property type="entry name" value="DAHP1/KDSA"/>
</dbReference>
<evidence type="ECO:0000256" key="4">
    <source>
        <dbReference type="ARBA" id="ARBA00022605"/>
    </source>
</evidence>
<keyword evidence="11" id="KW-0614">Plasmid</keyword>
<comment type="similarity">
    <text evidence="3 8">Belongs to the class-I DAHP synthase family.</text>
</comment>
<dbReference type="NCBIfam" id="NF009395">
    <property type="entry name" value="PRK12755.1"/>
    <property type="match status" value="1"/>
</dbReference>
<keyword evidence="13" id="KW-1185">Reference proteome</keyword>
<geneLocation type="plasmid" evidence="11">
    <name>p251_like</name>
</geneLocation>
<dbReference type="NCBIfam" id="TIGR00034">
    <property type="entry name" value="aroFGH"/>
    <property type="match status" value="1"/>
</dbReference>
<dbReference type="Proteomes" id="UP001150001">
    <property type="component" value="Unassembled WGS sequence"/>
</dbReference>
<dbReference type="InterPro" id="IPR006219">
    <property type="entry name" value="DAHP_synth_1"/>
</dbReference>
<protein>
    <recommendedName>
        <fullName evidence="8">Phospho-2-dehydro-3-deoxyheptonate aldolase</fullName>
        <ecNumber evidence="8">2.5.1.54</ecNumber>
    </recommendedName>
</protein>
<comment type="pathway">
    <text evidence="2 8">Metabolic intermediate biosynthesis; chorismate biosynthesis; chorismate from D-erythrose 4-phosphate and phosphoenolpyruvate: step 1/7.</text>
</comment>
<dbReference type="OrthoDB" id="9807331at2"/>
<keyword evidence="4 8" id="KW-0028">Amino-acid biosynthesis</keyword>
<dbReference type="GO" id="GO:0009073">
    <property type="term" value="P:aromatic amino acid family biosynthetic process"/>
    <property type="evidence" value="ECO:0007669"/>
    <property type="project" value="UniProtKB-KW"/>
</dbReference>
<dbReference type="EMBL" id="LUAX01000008">
    <property type="protein sequence ID" value="OAM96846.1"/>
    <property type="molecule type" value="Genomic_DNA"/>
</dbReference>
<dbReference type="GeneID" id="78078879"/>
<dbReference type="EMBL" id="JAPFIT010000033">
    <property type="protein sequence ID" value="MDC5743552.1"/>
    <property type="molecule type" value="Genomic_DNA"/>
</dbReference>
<keyword evidence="6 8" id="KW-0057">Aromatic amino acid biosynthesis</keyword>
<feature type="domain" description="DAHP synthetase I/KDSA" evidence="9">
    <location>
        <begin position="43"/>
        <end position="336"/>
    </location>
</feature>
<evidence type="ECO:0000256" key="6">
    <source>
        <dbReference type="ARBA" id="ARBA00023141"/>
    </source>
</evidence>
<dbReference type="AlphaFoldDB" id="A0A178J5Y8"/>
<evidence type="ECO:0000256" key="2">
    <source>
        <dbReference type="ARBA" id="ARBA00004688"/>
    </source>
</evidence>
<dbReference type="UniPathway" id="UPA00053">
    <property type="reaction ID" value="UER00084"/>
</dbReference>
<dbReference type="InterPro" id="IPR013785">
    <property type="entry name" value="Aldolase_TIM"/>
</dbReference>
<dbReference type="PANTHER" id="PTHR21225:SF6">
    <property type="entry name" value="PHOSPHO-2-DEHYDRO-3-DEOXYHEPTONATE ALDOLASE, TRP-SENSITIVE"/>
    <property type="match status" value="1"/>
</dbReference>
<evidence type="ECO:0000313" key="11">
    <source>
        <dbReference type="EMBL" id="OAM96846.1"/>
    </source>
</evidence>
<accession>A0A178J5Y8</accession>
<proteinExistence type="inferred from homology"/>
<reference evidence="11 12" key="1">
    <citation type="submission" date="2016-03" db="EMBL/GenBank/DDBJ databases">
        <title>Draft genome sequence of the Vibrio tubiashii subs. europaeus.</title>
        <authorList>
            <person name="Spinard E."/>
            <person name="Dubert J."/>
            <person name="Nelson D.R."/>
            <person name="Barja J.L."/>
        </authorList>
    </citation>
    <scope>NUCLEOTIDE SEQUENCE [LARGE SCALE GENOMIC DNA]</scope>
    <source>
        <strain evidence="12">PP-638</strain>
        <strain evidence="11">PP2-638</strain>
        <plasmid evidence="11">p251_like</plasmid>
    </source>
</reference>
<evidence type="ECO:0000256" key="5">
    <source>
        <dbReference type="ARBA" id="ARBA00022679"/>
    </source>
</evidence>
<gene>
    <name evidence="11" type="ORF">AZ468_24480</name>
    <name evidence="10" type="ORF">OPW20_26165</name>
</gene>
<evidence type="ECO:0000313" key="12">
    <source>
        <dbReference type="Proteomes" id="UP000094761"/>
    </source>
</evidence>
<evidence type="ECO:0000256" key="3">
    <source>
        <dbReference type="ARBA" id="ARBA00007985"/>
    </source>
</evidence>
<dbReference type="GO" id="GO:0009423">
    <property type="term" value="P:chorismate biosynthetic process"/>
    <property type="evidence" value="ECO:0007669"/>
    <property type="project" value="UniProtKB-UniPathway"/>
</dbReference>
<dbReference type="SUPFAM" id="SSF51569">
    <property type="entry name" value="Aldolase"/>
    <property type="match status" value="1"/>
</dbReference>
<dbReference type="PIRSF" id="PIRSF001361">
    <property type="entry name" value="DAHP_synthase"/>
    <property type="match status" value="1"/>
</dbReference>
<evidence type="ECO:0000256" key="7">
    <source>
        <dbReference type="ARBA" id="ARBA00047508"/>
    </source>
</evidence>
<evidence type="ECO:0000313" key="13">
    <source>
        <dbReference type="Proteomes" id="UP001150001"/>
    </source>
</evidence>
<evidence type="ECO:0000313" key="10">
    <source>
        <dbReference type="EMBL" id="MDC5743552.1"/>
    </source>
</evidence>
<dbReference type="Gene3D" id="3.20.20.70">
    <property type="entry name" value="Aldolase class I"/>
    <property type="match status" value="1"/>
</dbReference>
<organism evidence="11 12">
    <name type="scientific">Vibrio europaeus</name>
    <dbReference type="NCBI Taxonomy" id="300876"/>
    <lineage>
        <taxon>Bacteria</taxon>
        <taxon>Pseudomonadati</taxon>
        <taxon>Pseudomonadota</taxon>
        <taxon>Gammaproteobacteria</taxon>
        <taxon>Vibrionales</taxon>
        <taxon>Vibrionaceae</taxon>
        <taxon>Vibrio</taxon>
        <taxon>Vibrio oreintalis group</taxon>
    </lineage>
</organism>
<keyword evidence="5 8" id="KW-0808">Transferase</keyword>
<evidence type="ECO:0000256" key="1">
    <source>
        <dbReference type="ARBA" id="ARBA00003726"/>
    </source>
</evidence>
<comment type="function">
    <text evidence="1 8">Stereospecific condensation of phosphoenolpyruvate (PEP) and D-erythrose-4-phosphate (E4P) giving rise to 3-deoxy-D-arabino-heptulosonate-7-phosphate (DAHP).</text>
</comment>
<dbReference type="PANTHER" id="PTHR21225">
    <property type="entry name" value="PHOSPHO-2-DEHYDRO-3-DEOXYHEPTONATE ALDOLASE DAHP SYNTHETASE"/>
    <property type="match status" value="1"/>
</dbReference>
<dbReference type="EC" id="2.5.1.54" evidence="8"/>
<dbReference type="Pfam" id="PF00793">
    <property type="entry name" value="DAHP_synth_1"/>
    <property type="match status" value="1"/>
</dbReference>
<evidence type="ECO:0000256" key="8">
    <source>
        <dbReference type="PIRNR" id="PIRNR001361"/>
    </source>
</evidence>
<dbReference type="GO" id="GO:0003849">
    <property type="term" value="F:3-deoxy-7-phosphoheptulonate synthase activity"/>
    <property type="evidence" value="ECO:0007669"/>
    <property type="project" value="UniProtKB-EC"/>
</dbReference>
<name>A0A178J5Y8_9VIBR</name>
<dbReference type="Proteomes" id="UP000094761">
    <property type="component" value="Unassembled WGS sequence"/>
</dbReference>
<reference evidence="10" key="2">
    <citation type="submission" date="2022-11" db="EMBL/GenBank/DDBJ databases">
        <title>Role of the vibriolysin VemA secreted by the emergent pathogen Vibrio europaeus in the colonization of Manila clam mucus.</title>
        <authorList>
            <person name="Martinez C."/>
            <person name="Rodriguez S."/>
            <person name="Vences A."/>
            <person name="Barja J.L."/>
            <person name="Toranzo A.E."/>
            <person name="Dubert J."/>
        </authorList>
    </citation>
    <scope>NUCLEOTIDE SEQUENCE</scope>
    <source>
        <strain evidence="10">3454</strain>
    </source>
</reference>
<comment type="caution">
    <text evidence="11">The sequence shown here is derived from an EMBL/GenBank/DDBJ whole genome shotgun (WGS) entry which is preliminary data.</text>
</comment>
<dbReference type="GO" id="GO:0008652">
    <property type="term" value="P:amino acid biosynthetic process"/>
    <property type="evidence" value="ECO:0007669"/>
    <property type="project" value="UniProtKB-KW"/>
</dbReference>
<dbReference type="GO" id="GO:0005737">
    <property type="term" value="C:cytoplasm"/>
    <property type="evidence" value="ECO:0007669"/>
    <property type="project" value="TreeGrafter"/>
</dbReference>
<dbReference type="RefSeq" id="WP_069669841.1">
    <property type="nucleotide sequence ID" value="NZ_JAPFIM010000025.1"/>
</dbReference>
<sequence length="360" mass="39143">MLSPRYKNLNCNGLPTPNVLKERYPVTDSIASHVSRCRALIGDVLTGNDTRILVVLGPCSIHDPVAALDYAHRVKELQTIFKDELVLVMRAYLEKPRTVSGWKGLISDPHLDGTHQIGEGLEVARKLLLDINALGLPVATEFLNVNYSEYIRDLIAYAAIGARTSESQLHRELASSIPIPVGFKNRTDGNVEVAINSVMSAKESHTFSAMNQHGQLAVMTGSGNRWGHVILRGGDVPNYDVVTMKRVSEQLNALGGIARVVVDASHANSQKKHKSQLMVSEYVGAQIQLGIANVAGVMLESFIIEGRQNLPDRGTGNLLYGQSITDACLGWSDTVLALRQLSACVRAKNSLNTKSCVGIR</sequence>